<keyword evidence="3" id="KW-1185">Reference proteome</keyword>
<accession>A0A1R2AL84</accession>
<reference evidence="2 3" key="1">
    <citation type="submission" date="2016-11" db="EMBL/GenBank/DDBJ databases">
        <title>The macronuclear genome of Stentor coeruleus: a giant cell with tiny introns.</title>
        <authorList>
            <person name="Slabodnick M."/>
            <person name="Ruby J.G."/>
            <person name="Reiff S.B."/>
            <person name="Swart E.C."/>
            <person name="Gosai S."/>
            <person name="Prabakaran S."/>
            <person name="Witkowska E."/>
            <person name="Larue G.E."/>
            <person name="Fisher S."/>
            <person name="Freeman R.M."/>
            <person name="Gunawardena J."/>
            <person name="Chu W."/>
            <person name="Stover N.A."/>
            <person name="Gregory B.D."/>
            <person name="Nowacki M."/>
            <person name="Derisi J."/>
            <person name="Roy S.W."/>
            <person name="Marshall W.F."/>
            <person name="Sood P."/>
        </authorList>
    </citation>
    <scope>NUCLEOTIDE SEQUENCE [LARGE SCALE GENOMIC DNA]</scope>
    <source>
        <strain evidence="2">WM001</strain>
    </source>
</reference>
<dbReference type="Gene3D" id="2.20.110.10">
    <property type="entry name" value="Histone H3 K4-specific methyltransferase SET7/9 N-terminal domain"/>
    <property type="match status" value="1"/>
</dbReference>
<keyword evidence="1" id="KW-0677">Repeat</keyword>
<evidence type="ECO:0000313" key="2">
    <source>
        <dbReference type="EMBL" id="OMJ65195.1"/>
    </source>
</evidence>
<protein>
    <recommendedName>
        <fullName evidence="4">MORN repeat protein</fullName>
    </recommendedName>
</protein>
<sequence length="344" mass="39665">MFKKKICFGGKLIKNTNLQILIGIDRGLAYVIEKNTKNEIKGMQEIDFMNCLYIGQGENLYPQGKGKVIITDEIKISGYFEKGWLQGIGKIKGKDFISSCNFVDGLPQGDFYFTYQNVEGNFFVDYPSILLKVNLRMKQKLETTKQKLETMGQLLNKIISKMLFFKNICSKENPFLDSCLKNLISNFSLFGNIIEINKHNINSDFKLNKTWKEYENKASFLFGIERIVIDKKVYIGDTPKGKGKILFDDGEKYKGETVNGIIHGFGKYWYKDGSLYIGEFVKGKKHGIGMMIYGDKYYYKGYWKDDRMYGKGFWKKGNNEFSVFNTIKGSASDNFVGIFKENLR</sequence>
<proteinExistence type="predicted"/>
<evidence type="ECO:0008006" key="4">
    <source>
        <dbReference type="Google" id="ProtNLM"/>
    </source>
</evidence>
<evidence type="ECO:0000256" key="1">
    <source>
        <dbReference type="ARBA" id="ARBA00022737"/>
    </source>
</evidence>
<evidence type="ECO:0000313" key="3">
    <source>
        <dbReference type="Proteomes" id="UP000187209"/>
    </source>
</evidence>
<dbReference type="AlphaFoldDB" id="A0A1R2AL84"/>
<dbReference type="InterPro" id="IPR003409">
    <property type="entry name" value="MORN"/>
</dbReference>
<dbReference type="PANTHER" id="PTHR43215">
    <property type="entry name" value="RADIAL SPOKE HEAD 1 HOMOLOG"/>
    <property type="match status" value="1"/>
</dbReference>
<comment type="caution">
    <text evidence="2">The sequence shown here is derived from an EMBL/GenBank/DDBJ whole genome shotgun (WGS) entry which is preliminary data.</text>
</comment>
<dbReference type="SMART" id="SM00698">
    <property type="entry name" value="MORN"/>
    <property type="match status" value="2"/>
</dbReference>
<dbReference type="PANTHER" id="PTHR43215:SF14">
    <property type="entry name" value="RADIAL SPOKE HEAD 1 HOMOLOG"/>
    <property type="match status" value="1"/>
</dbReference>
<dbReference type="Pfam" id="PF02493">
    <property type="entry name" value="MORN"/>
    <property type="match status" value="2"/>
</dbReference>
<name>A0A1R2AL84_9CILI</name>
<dbReference type="EMBL" id="MPUH01002355">
    <property type="protein sequence ID" value="OMJ65195.1"/>
    <property type="molecule type" value="Genomic_DNA"/>
</dbReference>
<gene>
    <name evidence="2" type="ORF">SteCoe_38859</name>
</gene>
<organism evidence="2 3">
    <name type="scientific">Stentor coeruleus</name>
    <dbReference type="NCBI Taxonomy" id="5963"/>
    <lineage>
        <taxon>Eukaryota</taxon>
        <taxon>Sar</taxon>
        <taxon>Alveolata</taxon>
        <taxon>Ciliophora</taxon>
        <taxon>Postciliodesmatophora</taxon>
        <taxon>Heterotrichea</taxon>
        <taxon>Heterotrichida</taxon>
        <taxon>Stentoridae</taxon>
        <taxon>Stentor</taxon>
    </lineage>
</organism>
<dbReference type="Proteomes" id="UP000187209">
    <property type="component" value="Unassembled WGS sequence"/>
</dbReference>
<dbReference type="SUPFAM" id="SSF82185">
    <property type="entry name" value="Histone H3 K4-specific methyltransferase SET7/9 N-terminal domain"/>
    <property type="match status" value="2"/>
</dbReference>